<dbReference type="SUPFAM" id="SSF55658">
    <property type="entry name" value="L9 N-domain-like"/>
    <property type="match status" value="1"/>
</dbReference>
<proteinExistence type="predicted"/>
<dbReference type="Gene3D" id="3.40.970.10">
    <property type="entry name" value="Ribonuclease H1, N-terminal domain"/>
    <property type="match status" value="1"/>
</dbReference>
<dbReference type="InterPro" id="IPR036397">
    <property type="entry name" value="RNaseH_sf"/>
</dbReference>
<gene>
    <name evidence="2" type="ORF">PJ311_18935</name>
</gene>
<name>A0ABT4X8J7_9BACI</name>
<dbReference type="InterPro" id="IPR009027">
    <property type="entry name" value="Ribosomal_bL9/RNase_H1_N"/>
</dbReference>
<comment type="caution">
    <text evidence="2">The sequence shown here is derived from an EMBL/GenBank/DDBJ whole genome shotgun (WGS) entry which is preliminary data.</text>
</comment>
<protein>
    <submittedName>
        <fullName evidence="2">Ribonuclease H family protein</fullName>
    </submittedName>
</protein>
<dbReference type="InterPro" id="IPR012337">
    <property type="entry name" value="RNaseH-like_sf"/>
</dbReference>
<dbReference type="InterPro" id="IPR011320">
    <property type="entry name" value="RNase_H1_N"/>
</dbReference>
<sequence length="207" mass="23719">MAKRFYVVRRGHETGIFTTWDECIKAVSCYSKPEFKSFATMEEAQIFLDECDEKEKTQPKPTAKVEKENTVVTYIGGSYKKHPKKYSYGLLLILPDGKQIKGFGSDNEEEALASHTVAGKLLGTMVAIDKAIELKFKNIHIIHDYEGITKWANGEWKTVAFVAKQYREFIEKKKEKINITFELDKGYSNNEYINVVDDLAKKALNIM</sequence>
<evidence type="ECO:0000313" key="3">
    <source>
        <dbReference type="Proteomes" id="UP001211894"/>
    </source>
</evidence>
<organism evidence="2 3">
    <name type="scientific">Bacillus changyiensis</name>
    <dbReference type="NCBI Taxonomy" id="3004103"/>
    <lineage>
        <taxon>Bacteria</taxon>
        <taxon>Bacillati</taxon>
        <taxon>Bacillota</taxon>
        <taxon>Bacilli</taxon>
        <taxon>Bacillales</taxon>
        <taxon>Bacillaceae</taxon>
        <taxon>Bacillus</taxon>
    </lineage>
</organism>
<feature type="domain" description="Ribonuclease H1 N-terminal" evidence="1">
    <location>
        <begin position="4"/>
        <end position="47"/>
    </location>
</feature>
<evidence type="ECO:0000313" key="2">
    <source>
        <dbReference type="EMBL" id="MDA7028610.1"/>
    </source>
</evidence>
<dbReference type="RefSeq" id="WP_271342387.1">
    <property type="nucleotide sequence ID" value="NZ_JAQKAB010000024.1"/>
</dbReference>
<accession>A0ABT4X8J7</accession>
<keyword evidence="3" id="KW-1185">Reference proteome</keyword>
<dbReference type="EMBL" id="JAQKAB010000024">
    <property type="protein sequence ID" value="MDA7028610.1"/>
    <property type="molecule type" value="Genomic_DNA"/>
</dbReference>
<dbReference type="Gene3D" id="3.30.420.10">
    <property type="entry name" value="Ribonuclease H-like superfamily/Ribonuclease H"/>
    <property type="match status" value="1"/>
</dbReference>
<dbReference type="Pfam" id="PF01693">
    <property type="entry name" value="Cauli_VI"/>
    <property type="match status" value="1"/>
</dbReference>
<evidence type="ECO:0000259" key="1">
    <source>
        <dbReference type="Pfam" id="PF01693"/>
    </source>
</evidence>
<dbReference type="SUPFAM" id="SSF53098">
    <property type="entry name" value="Ribonuclease H-like"/>
    <property type="match status" value="1"/>
</dbReference>
<reference evidence="2 3" key="1">
    <citation type="submission" date="2023-01" db="EMBL/GenBank/DDBJ databases">
        <title>Bacillus changyiensis sp. nov., isolated from a coastal deposit.</title>
        <authorList>
            <person name="Xiao G."/>
            <person name="Lai Q."/>
            <person name="Hu Z."/>
            <person name="Shao Z."/>
        </authorList>
    </citation>
    <scope>NUCLEOTIDE SEQUENCE [LARGE SCALE GENOMIC DNA]</scope>
    <source>
        <strain evidence="2 3">CLL-7-23</strain>
    </source>
</reference>
<dbReference type="InterPro" id="IPR037056">
    <property type="entry name" value="RNase_H1_N_sf"/>
</dbReference>
<dbReference type="Proteomes" id="UP001211894">
    <property type="component" value="Unassembled WGS sequence"/>
</dbReference>